<dbReference type="NCBIfam" id="NF033788">
    <property type="entry name" value="HTH_metalloreg"/>
    <property type="match status" value="1"/>
</dbReference>
<proteinExistence type="predicted"/>
<evidence type="ECO:0000256" key="3">
    <source>
        <dbReference type="ARBA" id="ARBA00023163"/>
    </source>
</evidence>
<dbReference type="InterPro" id="IPR036388">
    <property type="entry name" value="WH-like_DNA-bd_sf"/>
</dbReference>
<protein>
    <recommendedName>
        <fullName evidence="4">HTH arsR-type domain-containing protein</fullName>
    </recommendedName>
</protein>
<evidence type="ECO:0000256" key="2">
    <source>
        <dbReference type="ARBA" id="ARBA00023125"/>
    </source>
</evidence>
<dbReference type="SUPFAM" id="SSF46785">
    <property type="entry name" value="Winged helix' DNA-binding domain"/>
    <property type="match status" value="1"/>
</dbReference>
<dbReference type="EMBL" id="JXAK01000030">
    <property type="protein sequence ID" value="KIL39847.1"/>
    <property type="molecule type" value="Genomic_DNA"/>
</dbReference>
<name>A0ABR5AG34_9BACL</name>
<evidence type="ECO:0000313" key="6">
    <source>
        <dbReference type="Proteomes" id="UP000031967"/>
    </source>
</evidence>
<dbReference type="PANTHER" id="PTHR43132">
    <property type="entry name" value="ARSENICAL RESISTANCE OPERON REPRESSOR ARSR-RELATED"/>
    <property type="match status" value="1"/>
</dbReference>
<dbReference type="Proteomes" id="UP000031967">
    <property type="component" value="Unassembled WGS sequence"/>
</dbReference>
<accession>A0ABR5AG34</accession>
<organism evidence="5 6">
    <name type="scientific">Gordoniibacillus kamchatkensis</name>
    <dbReference type="NCBI Taxonomy" id="1590651"/>
    <lineage>
        <taxon>Bacteria</taxon>
        <taxon>Bacillati</taxon>
        <taxon>Bacillota</taxon>
        <taxon>Bacilli</taxon>
        <taxon>Bacillales</taxon>
        <taxon>Paenibacillaceae</taxon>
        <taxon>Gordoniibacillus</taxon>
    </lineage>
</organism>
<dbReference type="InterPro" id="IPR036390">
    <property type="entry name" value="WH_DNA-bd_sf"/>
</dbReference>
<gene>
    <name evidence="5" type="ORF">SD70_17440</name>
</gene>
<sequence>MQLDKIVAFHKALSDPIRVKMLVLLARGELSGQELAARLYVAPPTVTHHAAKLREAALIKERRERNTIYFAINEYFIRQNSAATVNLIFGACRRRTLR</sequence>
<feature type="domain" description="HTH arsR-type" evidence="4">
    <location>
        <begin position="1"/>
        <end position="92"/>
    </location>
</feature>
<keyword evidence="3" id="KW-0804">Transcription</keyword>
<dbReference type="Gene3D" id="1.10.10.10">
    <property type="entry name" value="Winged helix-like DNA-binding domain superfamily/Winged helix DNA-binding domain"/>
    <property type="match status" value="1"/>
</dbReference>
<dbReference type="InterPro" id="IPR001845">
    <property type="entry name" value="HTH_ArsR_DNA-bd_dom"/>
</dbReference>
<dbReference type="CDD" id="cd00090">
    <property type="entry name" value="HTH_ARSR"/>
    <property type="match status" value="1"/>
</dbReference>
<dbReference type="InterPro" id="IPR011991">
    <property type="entry name" value="ArsR-like_HTH"/>
</dbReference>
<evidence type="ECO:0000313" key="5">
    <source>
        <dbReference type="EMBL" id="KIL39847.1"/>
    </source>
</evidence>
<dbReference type="InterPro" id="IPR051011">
    <property type="entry name" value="Metal_resp_trans_reg"/>
</dbReference>
<reference evidence="5 6" key="1">
    <citation type="submission" date="2014-12" db="EMBL/GenBank/DDBJ databases">
        <title>Draft genome sequence of Paenibacillus kamchatkensis strain B-2647.</title>
        <authorList>
            <person name="Karlyshev A.V."/>
            <person name="Kudryashova E.B."/>
        </authorList>
    </citation>
    <scope>NUCLEOTIDE SEQUENCE [LARGE SCALE GENOMIC DNA]</scope>
    <source>
        <strain evidence="5 6">VKM B-2647</strain>
    </source>
</reference>
<keyword evidence="1" id="KW-0805">Transcription regulation</keyword>
<evidence type="ECO:0000259" key="4">
    <source>
        <dbReference type="PROSITE" id="PS50987"/>
    </source>
</evidence>
<dbReference type="PROSITE" id="PS50987">
    <property type="entry name" value="HTH_ARSR_2"/>
    <property type="match status" value="1"/>
</dbReference>
<evidence type="ECO:0000256" key="1">
    <source>
        <dbReference type="ARBA" id="ARBA00023015"/>
    </source>
</evidence>
<keyword evidence="2" id="KW-0238">DNA-binding</keyword>
<dbReference type="Pfam" id="PF01022">
    <property type="entry name" value="HTH_5"/>
    <property type="match status" value="1"/>
</dbReference>
<keyword evidence="6" id="KW-1185">Reference proteome</keyword>
<dbReference type="SMART" id="SM00418">
    <property type="entry name" value="HTH_ARSR"/>
    <property type="match status" value="1"/>
</dbReference>
<dbReference type="PANTHER" id="PTHR43132:SF2">
    <property type="entry name" value="ARSENICAL RESISTANCE OPERON REPRESSOR ARSR-RELATED"/>
    <property type="match status" value="1"/>
</dbReference>
<dbReference type="PRINTS" id="PR00778">
    <property type="entry name" value="HTHARSR"/>
</dbReference>
<comment type="caution">
    <text evidence="5">The sequence shown here is derived from an EMBL/GenBank/DDBJ whole genome shotgun (WGS) entry which is preliminary data.</text>
</comment>